<evidence type="ECO:0000313" key="3">
    <source>
        <dbReference type="Proteomes" id="UP000000591"/>
    </source>
</evidence>
<protein>
    <submittedName>
        <fullName evidence="2">AAR108W-Bp</fullName>
    </submittedName>
</protein>
<dbReference type="GeneID" id="9487882"/>
<dbReference type="PROSITE" id="PS51257">
    <property type="entry name" value="PROKAR_LIPOPROTEIN"/>
    <property type="match status" value="1"/>
</dbReference>
<proteinExistence type="predicted"/>
<accession>D8FGA5</accession>
<sequence>MLRRLTWNPRRGLRHFASTSPPLHHWNNASVLYGCYLTVGFTVPFLLSYYETYSQHASTYPSKHRCCARAIFARWI</sequence>
<dbReference type="OrthoDB" id="4051076at2759"/>
<keyword evidence="3" id="KW-1185">Reference proteome</keyword>
<dbReference type="EMBL" id="AE016814">
    <property type="protein sequence ID" value="ADJ41748.1"/>
    <property type="molecule type" value="Genomic_DNA"/>
</dbReference>
<keyword evidence="1" id="KW-0812">Transmembrane</keyword>
<gene>
    <name evidence="2" type="ORF">AGOS_AAR108WB</name>
</gene>
<keyword evidence="1" id="KW-1133">Transmembrane helix</keyword>
<name>D8FGA5_EREGS</name>
<dbReference type="AlphaFoldDB" id="D8FGA5"/>
<organism evidence="2 3">
    <name type="scientific">Eremothecium gossypii (strain ATCC 10895 / CBS 109.51 / FGSC 9923 / NRRL Y-1056)</name>
    <name type="common">Yeast</name>
    <name type="synonym">Ashbya gossypii</name>
    <dbReference type="NCBI Taxonomy" id="284811"/>
    <lineage>
        <taxon>Eukaryota</taxon>
        <taxon>Fungi</taxon>
        <taxon>Dikarya</taxon>
        <taxon>Ascomycota</taxon>
        <taxon>Saccharomycotina</taxon>
        <taxon>Saccharomycetes</taxon>
        <taxon>Saccharomycetales</taxon>
        <taxon>Saccharomycetaceae</taxon>
        <taxon>Eremothecium</taxon>
    </lineage>
</organism>
<evidence type="ECO:0000256" key="1">
    <source>
        <dbReference type="SAM" id="Phobius"/>
    </source>
</evidence>
<dbReference type="Proteomes" id="UP000000591">
    <property type="component" value="Chromosome I"/>
</dbReference>
<keyword evidence="1" id="KW-0472">Membrane</keyword>
<dbReference type="InParanoid" id="D8FGA5"/>
<evidence type="ECO:0000313" key="2">
    <source>
        <dbReference type="EMBL" id="ADJ41748.1"/>
    </source>
</evidence>
<dbReference type="KEGG" id="ago:AGOS_AAR108WB"/>
<reference evidence="3" key="2">
    <citation type="journal article" date="2013" name="G3 (Bethesda)">
        <title>Genomes of Ashbya fungi isolated from insects reveal four mating-type loci, numerous translocations, lack of transposons, and distinct gene duplications.</title>
        <authorList>
            <person name="Dietrich F.S."/>
            <person name="Voegeli S."/>
            <person name="Kuo S."/>
            <person name="Philippsen P."/>
        </authorList>
    </citation>
    <scope>GENOME REANNOTATION</scope>
    <source>
        <strain evidence="3">ATCC 10895 / CBS 109.51 / FGSC 9923 / NRRL Y-1056</strain>
    </source>
</reference>
<reference evidence="2 3" key="1">
    <citation type="journal article" date="2004" name="Science">
        <title>The Ashbya gossypii genome as a tool for mapping the ancient Saccharomyces cerevisiae genome.</title>
        <authorList>
            <person name="Dietrich F.S."/>
            <person name="Voegeli S."/>
            <person name="Brachat S."/>
            <person name="Lerch A."/>
            <person name="Gates K."/>
            <person name="Steiner S."/>
            <person name="Mohr C."/>
            <person name="Pohlmann R."/>
            <person name="Luedi P."/>
            <person name="Choi S."/>
            <person name="Wing R.A."/>
            <person name="Flavier A."/>
            <person name="Gaffney T.D."/>
            <person name="Philippsen P."/>
        </authorList>
    </citation>
    <scope>NUCLEOTIDE SEQUENCE [LARGE SCALE GENOMIC DNA]</scope>
    <source>
        <strain evidence="3">ATCC 10895 / CBS 109.51 / FGSC 9923 / NRRL Y-1056</strain>
    </source>
</reference>
<dbReference type="RefSeq" id="NP_001342241.1">
    <property type="nucleotide sequence ID" value="NM_001355298.1"/>
</dbReference>
<feature type="transmembrane region" description="Helical" evidence="1">
    <location>
        <begin position="31"/>
        <end position="50"/>
    </location>
</feature>
<dbReference type="HOGENOM" id="CLU_2654037_0_0_1"/>